<protein>
    <submittedName>
        <fullName evidence="2">Sugar phosphate isomerase/epimerase</fullName>
    </submittedName>
</protein>
<dbReference type="EMBL" id="QVMU01000009">
    <property type="protein sequence ID" value="RJX70996.1"/>
    <property type="molecule type" value="Genomic_DNA"/>
</dbReference>
<dbReference type="PANTHER" id="PTHR12110">
    <property type="entry name" value="HYDROXYPYRUVATE ISOMERASE"/>
    <property type="match status" value="1"/>
</dbReference>
<dbReference type="Proteomes" id="UP000273252">
    <property type="component" value="Unassembled WGS sequence"/>
</dbReference>
<keyword evidence="3" id="KW-1185">Reference proteome</keyword>
<proteinExistence type="predicted"/>
<accession>A0A3A6QR41</accession>
<dbReference type="PANTHER" id="PTHR12110:SF53">
    <property type="entry name" value="BLR5974 PROTEIN"/>
    <property type="match status" value="1"/>
</dbReference>
<dbReference type="SUPFAM" id="SSF51658">
    <property type="entry name" value="Xylose isomerase-like"/>
    <property type="match status" value="1"/>
</dbReference>
<sequence length="291" mass="32476">MSKHVLLSAFADEIDMDLTTQMDVLDTHGIKHIEMRGVNGKNISEVTVEEAVEIKKQLDARGFKISSLGSPVGKIYLKDDFEAHKTMFVQLLEVAKILESKYMRIFSFFMEKETNHDDYADDVISRLKELSAIASSYDITLLHENEKDIYGDTSARCLNLAEKVNCDNFKLVFDPANFVQCGENPFVTYSLLKDHVAYYHIKDARSSDSVVVPAGEGDGQISQIIKELTTERDYHGFLSLEPHLGNFAGFAALENIEEGEVEELEQSDAGKFGIAVDALKTILASQNIAHA</sequence>
<dbReference type="RefSeq" id="WP_120031476.1">
    <property type="nucleotide sequence ID" value="NZ_QVMU01000009.1"/>
</dbReference>
<feature type="domain" description="Xylose isomerase-like TIM barrel" evidence="1">
    <location>
        <begin position="26"/>
        <end position="244"/>
    </location>
</feature>
<evidence type="ECO:0000313" key="3">
    <source>
        <dbReference type="Proteomes" id="UP000273252"/>
    </source>
</evidence>
<dbReference type="OrthoDB" id="9815124at2"/>
<dbReference type="InterPro" id="IPR013022">
    <property type="entry name" value="Xyl_isomerase-like_TIM-brl"/>
</dbReference>
<dbReference type="Pfam" id="PF01261">
    <property type="entry name" value="AP_endonuc_2"/>
    <property type="match status" value="1"/>
</dbReference>
<dbReference type="GO" id="GO:0016853">
    <property type="term" value="F:isomerase activity"/>
    <property type="evidence" value="ECO:0007669"/>
    <property type="project" value="UniProtKB-KW"/>
</dbReference>
<evidence type="ECO:0000259" key="1">
    <source>
        <dbReference type="Pfam" id="PF01261"/>
    </source>
</evidence>
<reference evidence="2 3" key="1">
    <citation type="submission" date="2018-08" db="EMBL/GenBank/DDBJ databases">
        <title>Vibrio isolated from the Eastern China Marginal Seas.</title>
        <authorList>
            <person name="Li Y."/>
        </authorList>
    </citation>
    <scope>NUCLEOTIDE SEQUENCE [LARGE SCALE GENOMIC DNA]</scope>
    <source>
        <strain evidence="2 3">BEI233</strain>
    </source>
</reference>
<comment type="caution">
    <text evidence="2">The sequence shown here is derived from an EMBL/GenBank/DDBJ whole genome shotgun (WGS) entry which is preliminary data.</text>
</comment>
<organism evidence="2 3">
    <name type="scientific">Vibrio sinensis</name>
    <dbReference type="NCBI Taxonomy" id="2302434"/>
    <lineage>
        <taxon>Bacteria</taxon>
        <taxon>Pseudomonadati</taxon>
        <taxon>Pseudomonadota</taxon>
        <taxon>Gammaproteobacteria</taxon>
        <taxon>Vibrionales</taxon>
        <taxon>Vibrionaceae</taxon>
        <taxon>Vibrio</taxon>
    </lineage>
</organism>
<dbReference type="AlphaFoldDB" id="A0A3A6QR41"/>
<gene>
    <name evidence="2" type="ORF">DZ860_11740</name>
</gene>
<dbReference type="InterPro" id="IPR036237">
    <property type="entry name" value="Xyl_isomerase-like_sf"/>
</dbReference>
<name>A0A3A6QR41_9VIBR</name>
<keyword evidence="2" id="KW-0413">Isomerase</keyword>
<dbReference type="Gene3D" id="3.20.20.150">
    <property type="entry name" value="Divalent-metal-dependent TIM barrel enzymes"/>
    <property type="match status" value="1"/>
</dbReference>
<dbReference type="InterPro" id="IPR050312">
    <property type="entry name" value="IolE/XylAMocC-like"/>
</dbReference>
<evidence type="ECO:0000313" key="2">
    <source>
        <dbReference type="EMBL" id="RJX70996.1"/>
    </source>
</evidence>